<dbReference type="Gramene" id="TraesARI3D03G02022100.1">
    <property type="protein sequence ID" value="TraesARI3D03G02022100.1"/>
    <property type="gene ID" value="TraesARI3D03G02022100"/>
</dbReference>
<feature type="domain" description="Factor of DNA methylation 1-5/IDN2" evidence="2">
    <location>
        <begin position="178"/>
        <end position="305"/>
    </location>
</feature>
<dbReference type="AlphaFoldDB" id="A0A3B6H2W4"/>
<dbReference type="OMA" id="ALWITQE"/>
<dbReference type="STRING" id="4565.A0A3B6H2W4"/>
<dbReference type="OrthoDB" id="1892195at2759"/>
<dbReference type="SMR" id="A0A3B6H2W4"/>
<dbReference type="EnsemblPlants" id="TraesCS3D02G493800.1">
    <property type="protein sequence ID" value="TraesCS3D02G493800.1"/>
    <property type="gene ID" value="TraesCS3D02G493800"/>
</dbReference>
<dbReference type="PANTHER" id="PTHR21596">
    <property type="entry name" value="RIBONUCLEASE P SUBUNIT P38"/>
    <property type="match status" value="1"/>
</dbReference>
<name>A0A3B6H2W4_WHEAT</name>
<dbReference type="PANTHER" id="PTHR21596:SF73">
    <property type="entry name" value="FACTOR OF DNA METHYLATION 1-5_IDN2 DOMAIN-CONTAINING PROTEIN"/>
    <property type="match status" value="1"/>
</dbReference>
<evidence type="ECO:0000259" key="2">
    <source>
        <dbReference type="Pfam" id="PF03469"/>
    </source>
</evidence>
<organism evidence="3">
    <name type="scientific">Triticum aestivum</name>
    <name type="common">Wheat</name>
    <dbReference type="NCBI Taxonomy" id="4565"/>
    <lineage>
        <taxon>Eukaryota</taxon>
        <taxon>Viridiplantae</taxon>
        <taxon>Streptophyta</taxon>
        <taxon>Embryophyta</taxon>
        <taxon>Tracheophyta</taxon>
        <taxon>Spermatophyta</taxon>
        <taxon>Magnoliopsida</taxon>
        <taxon>Liliopsida</taxon>
        <taxon>Poales</taxon>
        <taxon>Poaceae</taxon>
        <taxon>BOP clade</taxon>
        <taxon>Pooideae</taxon>
        <taxon>Triticodae</taxon>
        <taxon>Triticeae</taxon>
        <taxon>Triticinae</taxon>
        <taxon>Triticum</taxon>
    </lineage>
</organism>
<dbReference type="Gramene" id="TraesSTA3D03G01983020.1">
    <property type="protein sequence ID" value="TraesSTA3D03G01983020.1"/>
    <property type="gene ID" value="TraesSTA3D03G01983020"/>
</dbReference>
<accession>A0A3B6H2W4</accession>
<feature type="region of interest" description="Disordered" evidence="1">
    <location>
        <begin position="106"/>
        <end position="129"/>
    </location>
</feature>
<dbReference type="Gramene" id="TraesWEE_scaffold_076784_01G000300.1">
    <property type="protein sequence ID" value="TraesWEE_scaffold_076784_01G000300.1"/>
    <property type="gene ID" value="TraesWEE_scaffold_076784_01G000300"/>
</dbReference>
<dbReference type="InterPro" id="IPR045177">
    <property type="entry name" value="FDM1-5/IDN2"/>
</dbReference>
<sequence length="329" mass="38862">MSEQTQEFYAEVFHKTHELARRCYERIRDKNKRLRLELKCKIFDLDLASKKLDELASKSISQERKYEEEKEQREKQVALLFHMLDQELNAKQKLELETKQLQSKLEAVKPMQGEDSESKKKMAEQSEELQDKYDRVESIVRTLITKERQSNDELQLARKALIRGFQDLTTDRTSIGIKKMGMLNLESLEKAFNQKLSEPAESSYHAALFCEKWENEIRNPKWHPFKAIMVDGKEMEILCEDDEKLRALKEEHGEQICDLVTKALLEINEHNPSSRYPFSELWNYKEDRKATLEEVVAYVQNQWRLDGSKLKRKRAEEDAGSTQVEDITR</sequence>
<keyword evidence="4" id="KW-1185">Reference proteome</keyword>
<dbReference type="Gramene" id="TraesCLE_scaffold_072856_01G000100.1">
    <property type="protein sequence ID" value="TraesCLE_scaffold_072856_01G000100.1"/>
    <property type="gene ID" value="TraesCLE_scaffold_072856_01G000100"/>
</dbReference>
<dbReference type="Gramene" id="TraesCS3D03G1092000.1">
    <property type="protein sequence ID" value="TraesCS3D03G1092000.1.CDS"/>
    <property type="gene ID" value="TraesCS3D03G1092000"/>
</dbReference>
<proteinExistence type="predicted"/>
<dbReference type="Gramene" id="TraesLAC3D03G01929330.1">
    <property type="protein sequence ID" value="TraesLAC3D03G01929330.1"/>
    <property type="gene ID" value="TraesLAC3D03G01929330"/>
</dbReference>
<dbReference type="Gramene" id="TraesROB_scaffold_091534_01G000100.1">
    <property type="protein sequence ID" value="TraesROB_scaffold_091534_01G000100.1"/>
    <property type="gene ID" value="TraesROB_scaffold_091534_01G000100"/>
</dbReference>
<evidence type="ECO:0000313" key="3">
    <source>
        <dbReference type="EnsemblPlants" id="TraesCS3D02G493800.1"/>
    </source>
</evidence>
<dbReference type="Gramene" id="TraesLDM3D03G01986120.1">
    <property type="protein sequence ID" value="TraesLDM3D03G01986120.1"/>
    <property type="gene ID" value="TraesLDM3D03G01986120"/>
</dbReference>
<dbReference type="Gramene" id="TraesSYM3D03G02013050.1">
    <property type="protein sequence ID" value="TraesSYM3D03G02013050.1"/>
    <property type="gene ID" value="TraesSYM3D03G02013050"/>
</dbReference>
<dbReference type="Gramene" id="TraesNOR3D03G02014200.1">
    <property type="protein sequence ID" value="TraesNOR3D03G02014200.1"/>
    <property type="gene ID" value="TraesNOR3D03G02014200"/>
</dbReference>
<feature type="compositionally biased region" description="Basic and acidic residues" evidence="1">
    <location>
        <begin position="116"/>
        <end position="129"/>
    </location>
</feature>
<protein>
    <recommendedName>
        <fullName evidence="2">Factor of DNA methylation 1-5/IDN2 domain-containing protein</fullName>
    </recommendedName>
</protein>
<reference evidence="3" key="2">
    <citation type="submission" date="2018-10" db="UniProtKB">
        <authorList>
            <consortium name="EnsemblPlants"/>
        </authorList>
    </citation>
    <scope>IDENTIFICATION</scope>
</reference>
<evidence type="ECO:0000256" key="1">
    <source>
        <dbReference type="SAM" id="MobiDB-lite"/>
    </source>
</evidence>
<dbReference type="InterPro" id="IPR005379">
    <property type="entry name" value="FDM1-5/IDN2_XH"/>
</dbReference>
<dbReference type="Gramene" id="TraesMAC3D03G01986100.1">
    <property type="protein sequence ID" value="TraesMAC3D03G01986100.1"/>
    <property type="gene ID" value="TraesMAC3D03G01986100"/>
</dbReference>
<dbReference type="Gramene" id="TraesJUL3D03G02006150.1">
    <property type="protein sequence ID" value="TraesJUL3D03G02006150.1"/>
    <property type="gene ID" value="TraesJUL3D03G02006150"/>
</dbReference>
<reference evidence="3" key="1">
    <citation type="submission" date="2018-08" db="EMBL/GenBank/DDBJ databases">
        <authorList>
            <person name="Rossello M."/>
        </authorList>
    </citation>
    <scope>NUCLEOTIDE SEQUENCE [LARGE SCALE GENOMIC DNA]</scope>
    <source>
        <strain evidence="3">cv. Chinese Spring</strain>
    </source>
</reference>
<dbReference type="Gramene" id="TraesCS3D02G493800.1">
    <property type="protein sequence ID" value="TraesCS3D02G493800.1"/>
    <property type="gene ID" value="TraesCS3D02G493800"/>
</dbReference>
<dbReference type="GO" id="GO:0080188">
    <property type="term" value="P:gene silencing by siRNA-directed DNA methylation"/>
    <property type="evidence" value="ECO:0007669"/>
    <property type="project" value="InterPro"/>
</dbReference>
<dbReference type="Gramene" id="TraesJAG3D03G01994910.1">
    <property type="protein sequence ID" value="TraesJAG3D03G01994910.1"/>
    <property type="gene ID" value="TraesJAG3D03G01994910"/>
</dbReference>
<dbReference type="Pfam" id="PF03469">
    <property type="entry name" value="XH"/>
    <property type="match status" value="1"/>
</dbReference>
<dbReference type="Proteomes" id="UP000019116">
    <property type="component" value="Chromosome 3D"/>
</dbReference>
<dbReference type="Gramene" id="TraesCAD_scaffold_066075_01G000300.1">
    <property type="protein sequence ID" value="TraesCAD_scaffold_066075_01G000300.1"/>
    <property type="gene ID" value="TraesCAD_scaffold_066075_01G000300"/>
</dbReference>
<evidence type="ECO:0000313" key="4">
    <source>
        <dbReference type="Proteomes" id="UP000019116"/>
    </source>
</evidence>
<dbReference type="Gramene" id="TraesPARA_EIv1.0_1168300.1">
    <property type="protein sequence ID" value="TraesPARA_EIv1.0_1168300.1.CDS"/>
    <property type="gene ID" value="TraesPARA_EIv1.0_1168300"/>
</dbReference>